<dbReference type="Proteomes" id="UP000076959">
    <property type="component" value="Unassembled WGS sequence"/>
</dbReference>
<reference evidence="2 3" key="1">
    <citation type="submission" date="2016-03" db="EMBL/GenBank/DDBJ databases">
        <title>Draft Genome Sequence of the Strain BR 10245 (Bradyrhizobium sp.) isolated from nodules of Centrolobium paraense.</title>
        <authorList>
            <person name="Simoes-Araujo J.L.Sr."/>
            <person name="Barauna A.C."/>
            <person name="Silva K."/>
            <person name="Zilli J.E."/>
        </authorList>
    </citation>
    <scope>NUCLEOTIDE SEQUENCE [LARGE SCALE GENOMIC DNA]</scope>
    <source>
        <strain evidence="2 3">BR 10245</strain>
    </source>
</reference>
<proteinExistence type="predicted"/>
<gene>
    <name evidence="2" type="ORF">AYJ54_06450</name>
</gene>
<accession>A0A176YZY3</accession>
<evidence type="ECO:0000313" key="2">
    <source>
        <dbReference type="EMBL" id="OAF12460.1"/>
    </source>
</evidence>
<comment type="caution">
    <text evidence="2">The sequence shown here is derived from an EMBL/GenBank/DDBJ whole genome shotgun (WGS) entry which is preliminary data.</text>
</comment>
<dbReference type="EMBL" id="LUUB01000040">
    <property type="protein sequence ID" value="OAF12460.1"/>
    <property type="molecule type" value="Genomic_DNA"/>
</dbReference>
<keyword evidence="1" id="KW-0472">Membrane</keyword>
<keyword evidence="1" id="KW-0812">Transmembrane</keyword>
<evidence type="ECO:0000256" key="1">
    <source>
        <dbReference type="SAM" id="Phobius"/>
    </source>
</evidence>
<feature type="transmembrane region" description="Helical" evidence="1">
    <location>
        <begin position="42"/>
        <end position="58"/>
    </location>
</feature>
<sequence>MSRAPGAAGVAAVSSMAMAGLGFALGALGPTWWNAGLEGRRAFAGACLLAAGSVLAFGG</sequence>
<keyword evidence="1" id="KW-1133">Transmembrane helix</keyword>
<evidence type="ECO:0000313" key="3">
    <source>
        <dbReference type="Proteomes" id="UP000076959"/>
    </source>
</evidence>
<name>A0A176YZY3_9BRAD</name>
<dbReference type="STRING" id="1505087.AYJ54_06450"/>
<organism evidence="2 3">
    <name type="scientific">Bradyrhizobium centrolobii</name>
    <dbReference type="NCBI Taxonomy" id="1505087"/>
    <lineage>
        <taxon>Bacteria</taxon>
        <taxon>Pseudomonadati</taxon>
        <taxon>Pseudomonadota</taxon>
        <taxon>Alphaproteobacteria</taxon>
        <taxon>Hyphomicrobiales</taxon>
        <taxon>Nitrobacteraceae</taxon>
        <taxon>Bradyrhizobium</taxon>
    </lineage>
</organism>
<protein>
    <submittedName>
        <fullName evidence="2">Uncharacterized protein</fullName>
    </submittedName>
</protein>
<keyword evidence="3" id="KW-1185">Reference proteome</keyword>
<dbReference type="AlphaFoldDB" id="A0A176YZY3"/>